<keyword evidence="3" id="KW-1185">Reference proteome</keyword>
<dbReference type="InterPro" id="IPR036188">
    <property type="entry name" value="FAD/NAD-bd_sf"/>
</dbReference>
<reference evidence="2" key="1">
    <citation type="submission" date="2022-06" db="EMBL/GenBank/DDBJ databases">
        <title>Genome sequence of Phormidium yuhuli AB48 isolated from an industrial photobioreactor environment.</title>
        <authorList>
            <person name="Qiu Y."/>
            <person name="Noonan A.J.C."/>
            <person name="Dofher K."/>
            <person name="Koch M."/>
            <person name="Kieft B."/>
            <person name="Lin X."/>
            <person name="Ziels R.M."/>
            <person name="Hallam S.J."/>
        </authorList>
    </citation>
    <scope>NUCLEOTIDE SEQUENCE</scope>
    <source>
        <strain evidence="2">AB48</strain>
    </source>
</reference>
<dbReference type="PANTHER" id="PTHR38663:SF1">
    <property type="entry name" value="L-ORNITHINE N(5)-MONOOXYGENASE"/>
    <property type="match status" value="1"/>
</dbReference>
<dbReference type="EMBL" id="CP098611">
    <property type="protein sequence ID" value="USR89646.1"/>
    <property type="molecule type" value="Genomic_DNA"/>
</dbReference>
<feature type="domain" description="FAD-dependent urate hydroxylase HpyO/Asp monooxygenase CreE-like FAD/NAD(P)-binding" evidence="1">
    <location>
        <begin position="26"/>
        <end position="171"/>
    </location>
</feature>
<dbReference type="Pfam" id="PF13454">
    <property type="entry name" value="NAD_binding_9"/>
    <property type="match status" value="1"/>
</dbReference>
<dbReference type="InterPro" id="IPR038732">
    <property type="entry name" value="HpyO/CreE_NAD-binding"/>
</dbReference>
<dbReference type="SUPFAM" id="SSF51905">
    <property type="entry name" value="FAD/NAD(P)-binding domain"/>
    <property type="match status" value="1"/>
</dbReference>
<protein>
    <submittedName>
        <fullName evidence="2">Lysine N(6)-hydroxylase/L-ornithine N(5)-oxygenase family protein</fullName>
    </submittedName>
</protein>
<dbReference type="Proteomes" id="UP001056708">
    <property type="component" value="Chromosome"/>
</dbReference>
<gene>
    <name evidence="2" type="ORF">NEA10_12230</name>
</gene>
<name>A0ABY5ALL5_9CYAN</name>
<organism evidence="2 3">
    <name type="scientific">Phormidium yuhuli AB48</name>
    <dbReference type="NCBI Taxonomy" id="2940671"/>
    <lineage>
        <taxon>Bacteria</taxon>
        <taxon>Bacillati</taxon>
        <taxon>Cyanobacteriota</taxon>
        <taxon>Cyanophyceae</taxon>
        <taxon>Oscillatoriophycideae</taxon>
        <taxon>Oscillatoriales</taxon>
        <taxon>Oscillatoriaceae</taxon>
        <taxon>Phormidium</taxon>
        <taxon>Phormidium yuhuli</taxon>
    </lineage>
</organism>
<accession>A0ABY5ALL5</accession>
<dbReference type="PANTHER" id="PTHR38663">
    <property type="match status" value="1"/>
</dbReference>
<dbReference type="RefSeq" id="WP_252660549.1">
    <property type="nucleotide sequence ID" value="NZ_CP098611.1"/>
</dbReference>
<evidence type="ECO:0000259" key="1">
    <source>
        <dbReference type="Pfam" id="PF13454"/>
    </source>
</evidence>
<proteinExistence type="predicted"/>
<dbReference type="Gene3D" id="3.50.50.60">
    <property type="entry name" value="FAD/NAD(P)-binding domain"/>
    <property type="match status" value="1"/>
</dbReference>
<evidence type="ECO:0000313" key="2">
    <source>
        <dbReference type="EMBL" id="USR89646.1"/>
    </source>
</evidence>
<sequence>MNLVTLLLVLSFPPTGESIPRTVDIAIIGAGPQALTLVTHVLQKKRSWGDRLGVFDRAGTWMAQWKQQFAALEIPHLRSPAVHHPDPNPYALRAFAANRPSELFPPYDLPGTELFQEFCQDVIERWGLGDGVIQANITDLEPIEIEGHDRFRLHIQGHPPSLARRVILASGGGPPRLPDWVAEIPSSYPPERLQHSSQIDLRIRHLGGEEILIVGSGLTSGHLALGAVRRGARVTLMARRQFYEKLFDADPGWLGPKYLKGFQAEPDWGRRWQMIQEARNGGSVTPKVLFKLRRLEREGKVQFLENCQITRATWNQGLWDVDCNQPQGSLPRFHRLWLATGTDFDIRKHPLLHQVQWRYPVETVGGLPQLDDHLRWGTSQLFLMGPGTALQVGPVARNIYGGKLASQRIVPALTKSSLGRVA</sequence>
<evidence type="ECO:0000313" key="3">
    <source>
        <dbReference type="Proteomes" id="UP001056708"/>
    </source>
</evidence>